<evidence type="ECO:0000313" key="3">
    <source>
        <dbReference type="Proteomes" id="UP001081071"/>
    </source>
</evidence>
<sequence length="156" mass="17727">MQGEAEPNRWSDSQEVLAVVNEYFRSLDDRELDTEHLRRIFGDDGRIIRPDDTTTVGPEAIGRTHTHNFSRFEATQHLVTGHTITIDEDRAQFRANLVAIHIWKDRPKGNLDDRAFTAGGVVTAALDRTSNGWRISTLHLGVVWRTGHFGDMRPSH</sequence>
<keyword evidence="3" id="KW-1185">Reference proteome</keyword>
<gene>
    <name evidence="2" type="ORF">O4220_05715</name>
</gene>
<reference evidence="2" key="1">
    <citation type="submission" date="2022-12" db="EMBL/GenBank/DDBJ databases">
        <authorList>
            <person name="Krivoruchko A.V."/>
            <person name="Elkin A."/>
        </authorList>
    </citation>
    <scope>NUCLEOTIDE SEQUENCE</scope>
    <source>
        <strain evidence="2">IEGM 1391</strain>
    </source>
</reference>
<accession>A0ABT4MAL0</accession>
<evidence type="ECO:0000259" key="1">
    <source>
        <dbReference type="Pfam" id="PF13577"/>
    </source>
</evidence>
<organism evidence="2 3">
    <name type="scientific">Rhodococcus ruber</name>
    <dbReference type="NCBI Taxonomy" id="1830"/>
    <lineage>
        <taxon>Bacteria</taxon>
        <taxon>Bacillati</taxon>
        <taxon>Actinomycetota</taxon>
        <taxon>Actinomycetes</taxon>
        <taxon>Mycobacteriales</taxon>
        <taxon>Nocardiaceae</taxon>
        <taxon>Rhodococcus</taxon>
    </lineage>
</organism>
<dbReference type="Gene3D" id="3.10.450.50">
    <property type="match status" value="1"/>
</dbReference>
<feature type="domain" description="SnoaL-like" evidence="1">
    <location>
        <begin position="11"/>
        <end position="138"/>
    </location>
</feature>
<proteinExistence type="predicted"/>
<name>A0ABT4MAL0_9NOCA</name>
<dbReference type="Pfam" id="PF13577">
    <property type="entry name" value="SnoaL_4"/>
    <property type="match status" value="1"/>
</dbReference>
<dbReference type="InterPro" id="IPR037401">
    <property type="entry name" value="SnoaL-like"/>
</dbReference>
<comment type="caution">
    <text evidence="2">The sequence shown here is derived from an EMBL/GenBank/DDBJ whole genome shotgun (WGS) entry which is preliminary data.</text>
</comment>
<dbReference type="Proteomes" id="UP001081071">
    <property type="component" value="Unassembled WGS sequence"/>
</dbReference>
<dbReference type="EMBL" id="JAPWIJ010000002">
    <property type="protein sequence ID" value="MCZ4518008.1"/>
    <property type="molecule type" value="Genomic_DNA"/>
</dbReference>
<dbReference type="InterPro" id="IPR032710">
    <property type="entry name" value="NTF2-like_dom_sf"/>
</dbReference>
<protein>
    <submittedName>
        <fullName evidence="2">Nuclear transport factor 2 family protein</fullName>
    </submittedName>
</protein>
<evidence type="ECO:0000313" key="2">
    <source>
        <dbReference type="EMBL" id="MCZ4518008.1"/>
    </source>
</evidence>
<dbReference type="RefSeq" id="WP_269602690.1">
    <property type="nucleotide sequence ID" value="NZ_JAPWIJ010000002.1"/>
</dbReference>
<dbReference type="SUPFAM" id="SSF54427">
    <property type="entry name" value="NTF2-like"/>
    <property type="match status" value="1"/>
</dbReference>